<gene>
    <name evidence="1" type="ORF">AN217_06330</name>
</gene>
<name>A0A1E7KAP5_9ACTN</name>
<dbReference type="AlphaFoldDB" id="A0A1E7KAP5"/>
<organism evidence="1 2">
    <name type="scientific">Streptomyces qinglanensis</name>
    <dbReference type="NCBI Taxonomy" id="943816"/>
    <lineage>
        <taxon>Bacteria</taxon>
        <taxon>Bacillati</taxon>
        <taxon>Actinomycetota</taxon>
        <taxon>Actinomycetes</taxon>
        <taxon>Kitasatosporales</taxon>
        <taxon>Streptomycetaceae</taxon>
        <taxon>Streptomyces</taxon>
    </lineage>
</organism>
<sequence length="118" mass="12614">MIDEHVAKVCEDPASALAWDIRALDAADAGTEQRVQQHHDGLHLAGCYPSLHLNLADDYRRLGSFDAATEHIAAAGEHLPALSPDAYGAVLRTALDEVAEAIRRRDTPRRASAPGPAA</sequence>
<proteinExistence type="predicted"/>
<evidence type="ECO:0000313" key="2">
    <source>
        <dbReference type="Proteomes" id="UP000175829"/>
    </source>
</evidence>
<evidence type="ECO:0000313" key="1">
    <source>
        <dbReference type="EMBL" id="OEV01006.1"/>
    </source>
</evidence>
<comment type="caution">
    <text evidence="1">The sequence shown here is derived from an EMBL/GenBank/DDBJ whole genome shotgun (WGS) entry which is preliminary data.</text>
</comment>
<protein>
    <recommendedName>
        <fullName evidence="3">Tetratricopeptide repeat-containing protein</fullName>
    </recommendedName>
</protein>
<evidence type="ECO:0008006" key="3">
    <source>
        <dbReference type="Google" id="ProtNLM"/>
    </source>
</evidence>
<accession>A0A1E7KAP5</accession>
<dbReference type="EMBL" id="LJGV01000022">
    <property type="protein sequence ID" value="OEV01006.1"/>
    <property type="molecule type" value="Genomic_DNA"/>
</dbReference>
<dbReference type="PATRIC" id="fig|943816.4.peg.628"/>
<reference evidence="1 2" key="1">
    <citation type="journal article" date="2016" name="Front. Microbiol.">
        <title>Comparative Genomics Analysis of Streptomyces Species Reveals Their Adaptation to the Marine Environment and Their Diversity at the Genomic Level.</title>
        <authorList>
            <person name="Tian X."/>
            <person name="Zhang Z."/>
            <person name="Yang T."/>
            <person name="Chen M."/>
            <person name="Li J."/>
            <person name="Chen F."/>
            <person name="Yang J."/>
            <person name="Li W."/>
            <person name="Zhang B."/>
            <person name="Zhang Z."/>
            <person name="Wu J."/>
            <person name="Zhang C."/>
            <person name="Long L."/>
            <person name="Xiao J."/>
        </authorList>
    </citation>
    <scope>NUCLEOTIDE SEQUENCE [LARGE SCALE GENOMIC DNA]</scope>
    <source>
        <strain evidence="1 2">SCSIO M10379</strain>
    </source>
</reference>
<dbReference type="Proteomes" id="UP000175829">
    <property type="component" value="Unassembled WGS sequence"/>
</dbReference>